<proteinExistence type="inferred from homology"/>
<evidence type="ECO:0000256" key="1">
    <source>
        <dbReference type="ARBA" id="ARBA00009897"/>
    </source>
</evidence>
<evidence type="ECO:0000256" key="4">
    <source>
        <dbReference type="RuleBase" id="RU000384"/>
    </source>
</evidence>
<dbReference type="GO" id="GO:0016020">
    <property type="term" value="C:membrane"/>
    <property type="evidence" value="ECO:0007669"/>
    <property type="project" value="TreeGrafter"/>
</dbReference>
<dbReference type="SUPFAM" id="SSF55931">
    <property type="entry name" value="Glutamine synthetase/guanido kinase"/>
    <property type="match status" value="1"/>
</dbReference>
<dbReference type="Gene3D" id="3.10.20.70">
    <property type="entry name" value="Glutamine synthetase, N-terminal domain"/>
    <property type="match status" value="1"/>
</dbReference>
<organism evidence="6 7">
    <name type="scientific">Desulfotomaculum nigrificans (strain DSM 14880 / VKM B-2319 / CO-1-SRB)</name>
    <name type="common">Desulfotomaculum carboxydivorans</name>
    <dbReference type="NCBI Taxonomy" id="868595"/>
    <lineage>
        <taxon>Bacteria</taxon>
        <taxon>Bacillati</taxon>
        <taxon>Bacillota</taxon>
        <taxon>Clostridia</taxon>
        <taxon>Eubacteriales</taxon>
        <taxon>Desulfotomaculaceae</taxon>
        <taxon>Desulfotomaculum</taxon>
    </lineage>
</organism>
<reference evidence="6 7" key="1">
    <citation type="submission" date="2011-05" db="EMBL/GenBank/DDBJ databases">
        <title>Complete sequence of Desulfotomaculum carboxydivorans CO-1-SRB.</title>
        <authorList>
            <consortium name="US DOE Joint Genome Institute"/>
            <person name="Lucas S."/>
            <person name="Han J."/>
            <person name="Lapidus A."/>
            <person name="Cheng J.-F."/>
            <person name="Goodwin L."/>
            <person name="Pitluck S."/>
            <person name="Peters L."/>
            <person name="Mikhailova N."/>
            <person name="Lu M."/>
            <person name="Han C."/>
            <person name="Tapia R."/>
            <person name="Land M."/>
            <person name="Hauser L."/>
            <person name="Kyrpides N."/>
            <person name="Ivanova N."/>
            <person name="Pagani I."/>
            <person name="Stams A."/>
            <person name="Plugge C."/>
            <person name="Muyzer G."/>
            <person name="Kuever J."/>
            <person name="Parshina S."/>
            <person name="Ivanova A."/>
            <person name="Nazina T."/>
            <person name="Woyke T."/>
        </authorList>
    </citation>
    <scope>NUCLEOTIDE SEQUENCE [LARGE SCALE GENOMIC DNA]</scope>
    <source>
        <strain evidence="7">DSM 14880 / VKM B-2319 / CO-1-SRB</strain>
    </source>
</reference>
<evidence type="ECO:0000256" key="2">
    <source>
        <dbReference type="ARBA" id="ARBA00012937"/>
    </source>
</evidence>
<dbReference type="HOGENOM" id="CLU_017290_0_1_9"/>
<protein>
    <recommendedName>
        <fullName evidence="2">glutamine synthetase</fullName>
        <ecNumber evidence="2">6.3.1.2</ecNumber>
    </recommendedName>
</protein>
<dbReference type="SMART" id="SM01230">
    <property type="entry name" value="Gln-synt_C"/>
    <property type="match status" value="1"/>
</dbReference>
<name>F6B5A9_DESCC</name>
<evidence type="ECO:0000313" key="7">
    <source>
        <dbReference type="Proteomes" id="UP000009226"/>
    </source>
</evidence>
<dbReference type="PANTHER" id="PTHR43407">
    <property type="entry name" value="GLUTAMINE SYNTHETASE"/>
    <property type="match status" value="1"/>
</dbReference>
<dbReference type="KEGG" id="dca:Desca_1372"/>
<dbReference type="PANTHER" id="PTHR43407:SF1">
    <property type="entry name" value="LENGSIN"/>
    <property type="match status" value="1"/>
</dbReference>
<dbReference type="RefSeq" id="WP_013810145.1">
    <property type="nucleotide sequence ID" value="NC_015565.1"/>
</dbReference>
<dbReference type="PROSITE" id="PS51987">
    <property type="entry name" value="GS_CATALYTIC"/>
    <property type="match status" value="1"/>
</dbReference>
<dbReference type="InterPro" id="IPR014746">
    <property type="entry name" value="Gln_synth/guanido_kin_cat_dom"/>
</dbReference>
<comment type="similarity">
    <text evidence="1 3 4">Belongs to the glutamine synthetase family.</text>
</comment>
<dbReference type="GO" id="GO:0004356">
    <property type="term" value="F:glutamine synthetase activity"/>
    <property type="evidence" value="ECO:0007669"/>
    <property type="project" value="UniProtKB-EC"/>
</dbReference>
<dbReference type="Proteomes" id="UP000009226">
    <property type="component" value="Chromosome"/>
</dbReference>
<keyword evidence="6" id="KW-0436">Ligase</keyword>
<dbReference type="STRING" id="868595.Desca_1372"/>
<dbReference type="Pfam" id="PF00120">
    <property type="entry name" value="Gln-synt_C"/>
    <property type="match status" value="1"/>
</dbReference>
<accession>F6B5A9</accession>
<dbReference type="InterPro" id="IPR036651">
    <property type="entry name" value="Gln_synt_N_sf"/>
</dbReference>
<dbReference type="AlphaFoldDB" id="F6B5A9"/>
<dbReference type="eggNOG" id="COG0174">
    <property type="taxonomic scope" value="Bacteria"/>
</dbReference>
<dbReference type="InterPro" id="IPR008146">
    <property type="entry name" value="Gln_synth_cat_dom"/>
</dbReference>
<dbReference type="EMBL" id="CP002736">
    <property type="protein sequence ID" value="AEF94230.1"/>
    <property type="molecule type" value="Genomic_DNA"/>
</dbReference>
<dbReference type="GO" id="GO:0006542">
    <property type="term" value="P:glutamine biosynthetic process"/>
    <property type="evidence" value="ECO:0007669"/>
    <property type="project" value="InterPro"/>
</dbReference>
<evidence type="ECO:0000256" key="3">
    <source>
        <dbReference type="PROSITE-ProRule" id="PRU01331"/>
    </source>
</evidence>
<feature type="domain" description="GS catalytic" evidence="5">
    <location>
        <begin position="118"/>
        <end position="446"/>
    </location>
</feature>
<gene>
    <name evidence="6" type="ordered locus">Desca_1372</name>
</gene>
<dbReference type="Gene3D" id="3.30.590.10">
    <property type="entry name" value="Glutamine synthetase/guanido kinase, catalytic domain"/>
    <property type="match status" value="1"/>
</dbReference>
<sequence length="446" mass="49637">MNSQLLDHIRNLIQEHRIHTVRVTLTDNTNITRSRYVPAKAFLQALVDDGINYPSTLFSMDTSARLVAEAGDGYAGGYPSWLLKPDLNTFIVLPWVSGTARVIADVLQPNGEPVHVSPRQVLKNIINQVNEAGFTVRGAFEFEFYVYKQNSGHLDPAWHGLNCFADVNQAQLEEIFTSIIQGLDGIGAGPEVANTEYGPGQFEITNSPFTGVEVADMAVYYRSAIKEILSQRGYTATFMGKPNGAASGSGGHFHFSMYNNKKQNVFFNPTSSDGLSDICRWAIGGQLYHARAICALVNSTINSYKRLLPYTFAPVNASWGHEHRCTMIRVPAARGYNTRLENRLPAADTNPYLASAAILAASLDGIKNKIEPPVSSDGLDPYAQENLTPLPSSLSEALEELQRDNVITSYMGKEFIKHYITLRKSEWQRYQTHVSDWEIKEYLDLF</sequence>
<evidence type="ECO:0000259" key="5">
    <source>
        <dbReference type="PROSITE" id="PS51987"/>
    </source>
</evidence>
<dbReference type="EC" id="6.3.1.2" evidence="2"/>
<keyword evidence="7" id="KW-1185">Reference proteome</keyword>
<dbReference type="SUPFAM" id="SSF54368">
    <property type="entry name" value="Glutamine synthetase, N-terminal domain"/>
    <property type="match status" value="1"/>
</dbReference>
<dbReference type="GO" id="GO:0005737">
    <property type="term" value="C:cytoplasm"/>
    <property type="evidence" value="ECO:0007669"/>
    <property type="project" value="TreeGrafter"/>
</dbReference>
<evidence type="ECO:0000313" key="6">
    <source>
        <dbReference type="EMBL" id="AEF94230.1"/>
    </source>
</evidence>